<keyword evidence="1" id="KW-0812">Transmembrane</keyword>
<name>A0A3P9PWN9_POERE</name>
<sequence length="100" mass="11226">LCIPSDWHLLVSCSSIICVCVWGCVRVCVNSNQALFYRRLEGPVHTAGALFTGFSCPLYPKERRGWTLFTKIVYKTTKFGNNLRGVYAIATLPNTLSSFF</sequence>
<keyword evidence="3" id="KW-1185">Reference proteome</keyword>
<evidence type="ECO:0000313" key="3">
    <source>
        <dbReference type="Proteomes" id="UP000242638"/>
    </source>
</evidence>
<evidence type="ECO:0000256" key="1">
    <source>
        <dbReference type="SAM" id="Phobius"/>
    </source>
</evidence>
<reference evidence="2" key="3">
    <citation type="submission" date="2025-09" db="UniProtKB">
        <authorList>
            <consortium name="Ensembl"/>
        </authorList>
    </citation>
    <scope>IDENTIFICATION</scope>
    <source>
        <strain evidence="2">Guanapo</strain>
    </source>
</reference>
<accession>A0A3P9PWN9</accession>
<reference evidence="2" key="2">
    <citation type="submission" date="2025-08" db="UniProtKB">
        <authorList>
            <consortium name="Ensembl"/>
        </authorList>
    </citation>
    <scope>IDENTIFICATION</scope>
    <source>
        <strain evidence="2">Guanapo</strain>
    </source>
</reference>
<feature type="transmembrane region" description="Helical" evidence="1">
    <location>
        <begin position="6"/>
        <end position="29"/>
    </location>
</feature>
<keyword evidence="1" id="KW-0472">Membrane</keyword>
<proteinExistence type="predicted"/>
<organism evidence="2 3">
    <name type="scientific">Poecilia reticulata</name>
    <name type="common">Guppy</name>
    <name type="synonym">Acanthophacelus reticulatus</name>
    <dbReference type="NCBI Taxonomy" id="8081"/>
    <lineage>
        <taxon>Eukaryota</taxon>
        <taxon>Metazoa</taxon>
        <taxon>Chordata</taxon>
        <taxon>Craniata</taxon>
        <taxon>Vertebrata</taxon>
        <taxon>Euteleostomi</taxon>
        <taxon>Actinopterygii</taxon>
        <taxon>Neopterygii</taxon>
        <taxon>Teleostei</taxon>
        <taxon>Neoteleostei</taxon>
        <taxon>Acanthomorphata</taxon>
        <taxon>Ovalentaria</taxon>
        <taxon>Atherinomorphae</taxon>
        <taxon>Cyprinodontiformes</taxon>
        <taxon>Poeciliidae</taxon>
        <taxon>Poeciliinae</taxon>
        <taxon>Poecilia</taxon>
    </lineage>
</organism>
<dbReference type="AlphaFoldDB" id="A0A3P9PWN9"/>
<dbReference type="Ensembl" id="ENSPRET00000026290.1">
    <property type="protein sequence ID" value="ENSPREP00000026028.1"/>
    <property type="gene ID" value="ENSPREG00000017601.1"/>
</dbReference>
<protein>
    <submittedName>
        <fullName evidence="2">Uncharacterized protein</fullName>
    </submittedName>
</protein>
<dbReference type="Proteomes" id="UP000242638">
    <property type="component" value="Unassembled WGS sequence"/>
</dbReference>
<evidence type="ECO:0000313" key="2">
    <source>
        <dbReference type="Ensembl" id="ENSPREP00000026028.1"/>
    </source>
</evidence>
<reference evidence="3" key="1">
    <citation type="submission" date="2013-11" db="EMBL/GenBank/DDBJ databases">
        <title>The genomic landscape of the Guanapo guppy.</title>
        <authorList>
            <person name="Kuenstner A."/>
            <person name="Dreyer C."/>
        </authorList>
    </citation>
    <scope>NUCLEOTIDE SEQUENCE</scope>
    <source>
        <strain evidence="3">Guanapo</strain>
    </source>
</reference>
<keyword evidence="1" id="KW-1133">Transmembrane helix</keyword>